<organism evidence="1 2">
    <name type="scientific">Scleroderma citrinum Foug A</name>
    <dbReference type="NCBI Taxonomy" id="1036808"/>
    <lineage>
        <taxon>Eukaryota</taxon>
        <taxon>Fungi</taxon>
        <taxon>Dikarya</taxon>
        <taxon>Basidiomycota</taxon>
        <taxon>Agaricomycotina</taxon>
        <taxon>Agaricomycetes</taxon>
        <taxon>Agaricomycetidae</taxon>
        <taxon>Boletales</taxon>
        <taxon>Sclerodermatineae</taxon>
        <taxon>Sclerodermataceae</taxon>
        <taxon>Scleroderma</taxon>
    </lineage>
</organism>
<gene>
    <name evidence="1" type="ORF">SCLCIDRAFT_58973</name>
</gene>
<reference evidence="1 2" key="1">
    <citation type="submission" date="2014-04" db="EMBL/GenBank/DDBJ databases">
        <authorList>
            <consortium name="DOE Joint Genome Institute"/>
            <person name="Kuo A."/>
            <person name="Kohler A."/>
            <person name="Nagy L.G."/>
            <person name="Floudas D."/>
            <person name="Copeland A."/>
            <person name="Barry K.W."/>
            <person name="Cichocki N."/>
            <person name="Veneault-Fourrey C."/>
            <person name="LaButti K."/>
            <person name="Lindquist E.A."/>
            <person name="Lipzen A."/>
            <person name="Lundell T."/>
            <person name="Morin E."/>
            <person name="Murat C."/>
            <person name="Sun H."/>
            <person name="Tunlid A."/>
            <person name="Henrissat B."/>
            <person name="Grigoriev I.V."/>
            <person name="Hibbett D.S."/>
            <person name="Martin F."/>
            <person name="Nordberg H.P."/>
            <person name="Cantor M.N."/>
            <person name="Hua S.X."/>
        </authorList>
    </citation>
    <scope>NUCLEOTIDE SEQUENCE [LARGE SCALE GENOMIC DNA]</scope>
    <source>
        <strain evidence="1 2">Foug A</strain>
    </source>
</reference>
<dbReference type="HOGENOM" id="CLU_138299_1_0_1"/>
<name>A0A0C3D2P7_9AGAM</name>
<feature type="non-terminal residue" evidence="1">
    <location>
        <position position="1"/>
    </location>
</feature>
<sequence>RNPKQRRAHVAMDLHRPSDANKVIRDGLIVLGPCCPTHKLLLEPTRCMKCQSFEGSHFARDCTKLVDTCGTCAGNHRTKDCEVTSPDQCFCANCQEPGHGAWDRECPVYV</sequence>
<dbReference type="AlphaFoldDB" id="A0A0C3D2P7"/>
<feature type="non-terminal residue" evidence="1">
    <location>
        <position position="110"/>
    </location>
</feature>
<evidence type="ECO:0000313" key="2">
    <source>
        <dbReference type="Proteomes" id="UP000053989"/>
    </source>
</evidence>
<reference evidence="2" key="2">
    <citation type="submission" date="2015-01" db="EMBL/GenBank/DDBJ databases">
        <title>Evolutionary Origins and Diversification of the Mycorrhizal Mutualists.</title>
        <authorList>
            <consortium name="DOE Joint Genome Institute"/>
            <consortium name="Mycorrhizal Genomics Consortium"/>
            <person name="Kohler A."/>
            <person name="Kuo A."/>
            <person name="Nagy L.G."/>
            <person name="Floudas D."/>
            <person name="Copeland A."/>
            <person name="Barry K.W."/>
            <person name="Cichocki N."/>
            <person name="Veneault-Fourrey C."/>
            <person name="LaButti K."/>
            <person name="Lindquist E.A."/>
            <person name="Lipzen A."/>
            <person name="Lundell T."/>
            <person name="Morin E."/>
            <person name="Murat C."/>
            <person name="Riley R."/>
            <person name="Ohm R."/>
            <person name="Sun H."/>
            <person name="Tunlid A."/>
            <person name="Henrissat B."/>
            <person name="Grigoriev I.V."/>
            <person name="Hibbett D.S."/>
            <person name="Martin F."/>
        </authorList>
    </citation>
    <scope>NUCLEOTIDE SEQUENCE [LARGE SCALE GENOMIC DNA]</scope>
    <source>
        <strain evidence="2">Foug A</strain>
    </source>
</reference>
<dbReference type="OrthoDB" id="2800503at2759"/>
<evidence type="ECO:0008006" key="3">
    <source>
        <dbReference type="Google" id="ProtNLM"/>
    </source>
</evidence>
<protein>
    <recommendedName>
        <fullName evidence="3">CCHC-type domain-containing protein</fullName>
    </recommendedName>
</protein>
<dbReference type="Proteomes" id="UP000053989">
    <property type="component" value="Unassembled WGS sequence"/>
</dbReference>
<keyword evidence="2" id="KW-1185">Reference proteome</keyword>
<dbReference type="EMBL" id="KN822455">
    <property type="protein sequence ID" value="KIM50401.1"/>
    <property type="molecule type" value="Genomic_DNA"/>
</dbReference>
<evidence type="ECO:0000313" key="1">
    <source>
        <dbReference type="EMBL" id="KIM50401.1"/>
    </source>
</evidence>
<accession>A0A0C3D2P7</accession>
<dbReference type="InParanoid" id="A0A0C3D2P7"/>
<proteinExistence type="predicted"/>